<dbReference type="EMBL" id="AJYW02000310">
    <property type="protein sequence ID" value="OEE70429.1"/>
    <property type="molecule type" value="Genomic_DNA"/>
</dbReference>
<dbReference type="PROSITE" id="PS50887">
    <property type="entry name" value="GGDEF"/>
    <property type="match status" value="1"/>
</dbReference>
<keyword evidence="6" id="KW-1185">Reference proteome</keyword>
<dbReference type="InterPro" id="IPR043128">
    <property type="entry name" value="Rev_trsase/Diguanyl_cyclase"/>
</dbReference>
<gene>
    <name evidence="5" type="ORF">A130_08995</name>
</gene>
<sequence>MHAPPHNCRRSLCQISQVLSVLPEPVFLIDSSGKYINVWGGSSQQLHHDAQQLLGSSLTDLFEPALAKSFLKVLGQVSLSGESQMIEYTISPSDITQFEEIVGPKEKQYFSAVVAPFSAEGEVLWCVRNVTELNKSLELLGKQTELLEELTNTDHLTQVFNRHALENYVPPVMERAKRDHASATIFMIDVDYFKQLNDHYGHTYGDKALRTIADCLKSVERKNGMCFRYGGDEFLLFFTHLTLDDVEEITSKLSDKLEQSALVHAHSPISEKVTVTIGIEHQRIMPNSWELEELVQLADKALFEAKNTKRGSIKLNVN</sequence>
<dbReference type="Gene3D" id="3.30.70.270">
    <property type="match status" value="1"/>
</dbReference>
<name>A0A1E5CMU7_9VIBR</name>
<dbReference type="SUPFAM" id="SSF55785">
    <property type="entry name" value="PYP-like sensor domain (PAS domain)"/>
    <property type="match status" value="1"/>
</dbReference>
<dbReference type="GO" id="GO:0052621">
    <property type="term" value="F:diguanylate cyclase activity"/>
    <property type="evidence" value="ECO:0007669"/>
    <property type="project" value="UniProtKB-EC"/>
</dbReference>
<dbReference type="EC" id="2.7.7.65" evidence="2"/>
<dbReference type="Gene3D" id="3.30.450.20">
    <property type="entry name" value="PAS domain"/>
    <property type="match status" value="1"/>
</dbReference>
<dbReference type="GO" id="GO:0043709">
    <property type="term" value="P:cell adhesion involved in single-species biofilm formation"/>
    <property type="evidence" value="ECO:0007669"/>
    <property type="project" value="TreeGrafter"/>
</dbReference>
<dbReference type="CDD" id="cd00130">
    <property type="entry name" value="PAS"/>
    <property type="match status" value="1"/>
</dbReference>
<dbReference type="SMART" id="SM00267">
    <property type="entry name" value="GGDEF"/>
    <property type="match status" value="1"/>
</dbReference>
<dbReference type="GO" id="GO:1902201">
    <property type="term" value="P:negative regulation of bacterial-type flagellum-dependent cell motility"/>
    <property type="evidence" value="ECO:0007669"/>
    <property type="project" value="TreeGrafter"/>
</dbReference>
<evidence type="ECO:0000256" key="2">
    <source>
        <dbReference type="ARBA" id="ARBA00012528"/>
    </source>
</evidence>
<comment type="catalytic activity">
    <reaction evidence="3">
        <text>2 GTP = 3',3'-c-di-GMP + 2 diphosphate</text>
        <dbReference type="Rhea" id="RHEA:24898"/>
        <dbReference type="ChEBI" id="CHEBI:33019"/>
        <dbReference type="ChEBI" id="CHEBI:37565"/>
        <dbReference type="ChEBI" id="CHEBI:58805"/>
        <dbReference type="EC" id="2.7.7.65"/>
    </reaction>
</comment>
<dbReference type="InterPro" id="IPR050469">
    <property type="entry name" value="Diguanylate_Cyclase"/>
</dbReference>
<dbReference type="Pfam" id="PF00990">
    <property type="entry name" value="GGDEF"/>
    <property type="match status" value="1"/>
</dbReference>
<evidence type="ECO:0000313" key="5">
    <source>
        <dbReference type="EMBL" id="OEE70429.1"/>
    </source>
</evidence>
<comment type="caution">
    <text evidence="5">The sequence shown here is derived from an EMBL/GenBank/DDBJ whole genome shotgun (WGS) entry which is preliminary data.</text>
</comment>
<dbReference type="NCBIfam" id="TIGR00254">
    <property type="entry name" value="GGDEF"/>
    <property type="match status" value="1"/>
</dbReference>
<dbReference type="InterPro" id="IPR000014">
    <property type="entry name" value="PAS"/>
</dbReference>
<dbReference type="GO" id="GO:0005886">
    <property type="term" value="C:plasma membrane"/>
    <property type="evidence" value="ECO:0007669"/>
    <property type="project" value="TreeGrafter"/>
</dbReference>
<reference evidence="5 6" key="1">
    <citation type="journal article" date="2012" name="Science">
        <title>Ecological populations of bacteria act as socially cohesive units of antibiotic production and resistance.</title>
        <authorList>
            <person name="Cordero O.X."/>
            <person name="Wildschutte H."/>
            <person name="Kirkup B."/>
            <person name="Proehl S."/>
            <person name="Ngo L."/>
            <person name="Hussain F."/>
            <person name="Le Roux F."/>
            <person name="Mincer T."/>
            <person name="Polz M.F."/>
        </authorList>
    </citation>
    <scope>NUCLEOTIDE SEQUENCE [LARGE SCALE GENOMIC DNA]</scope>
    <source>
        <strain evidence="5 6">FF-238</strain>
    </source>
</reference>
<protein>
    <recommendedName>
        <fullName evidence="2">diguanylate cyclase</fullName>
        <ecNumber evidence="2">2.7.7.65</ecNumber>
    </recommendedName>
</protein>
<feature type="domain" description="GGDEF" evidence="4">
    <location>
        <begin position="181"/>
        <end position="318"/>
    </location>
</feature>
<evidence type="ECO:0000256" key="1">
    <source>
        <dbReference type="ARBA" id="ARBA00001946"/>
    </source>
</evidence>
<dbReference type="PANTHER" id="PTHR45138:SF9">
    <property type="entry name" value="DIGUANYLATE CYCLASE DGCM-RELATED"/>
    <property type="match status" value="1"/>
</dbReference>
<dbReference type="AlphaFoldDB" id="A0A1E5CMU7"/>
<evidence type="ECO:0000259" key="4">
    <source>
        <dbReference type="PROSITE" id="PS50887"/>
    </source>
</evidence>
<dbReference type="SUPFAM" id="SSF55073">
    <property type="entry name" value="Nucleotide cyclase"/>
    <property type="match status" value="1"/>
</dbReference>
<dbReference type="InterPro" id="IPR029787">
    <property type="entry name" value="Nucleotide_cyclase"/>
</dbReference>
<dbReference type="RefSeq" id="WP_017053239.1">
    <property type="nucleotide sequence ID" value="NZ_AJYW02000310.1"/>
</dbReference>
<dbReference type="Proteomes" id="UP000094165">
    <property type="component" value="Unassembled WGS sequence"/>
</dbReference>
<dbReference type="CDD" id="cd01949">
    <property type="entry name" value="GGDEF"/>
    <property type="match status" value="1"/>
</dbReference>
<dbReference type="FunFam" id="3.30.70.270:FF:000001">
    <property type="entry name" value="Diguanylate cyclase domain protein"/>
    <property type="match status" value="1"/>
</dbReference>
<organism evidence="5 6">
    <name type="scientific">Vibrio genomosp. F6 str. FF-238</name>
    <dbReference type="NCBI Taxonomy" id="1191298"/>
    <lineage>
        <taxon>Bacteria</taxon>
        <taxon>Pseudomonadati</taxon>
        <taxon>Pseudomonadota</taxon>
        <taxon>Gammaproteobacteria</taxon>
        <taxon>Vibrionales</taxon>
        <taxon>Vibrionaceae</taxon>
        <taxon>Vibrio</taxon>
    </lineage>
</organism>
<evidence type="ECO:0000256" key="3">
    <source>
        <dbReference type="ARBA" id="ARBA00034247"/>
    </source>
</evidence>
<proteinExistence type="predicted"/>
<dbReference type="InterPro" id="IPR035965">
    <property type="entry name" value="PAS-like_dom_sf"/>
</dbReference>
<dbReference type="InterPro" id="IPR000160">
    <property type="entry name" value="GGDEF_dom"/>
</dbReference>
<evidence type="ECO:0000313" key="6">
    <source>
        <dbReference type="Proteomes" id="UP000094165"/>
    </source>
</evidence>
<dbReference type="PANTHER" id="PTHR45138">
    <property type="entry name" value="REGULATORY COMPONENTS OF SENSORY TRANSDUCTION SYSTEM"/>
    <property type="match status" value="1"/>
</dbReference>
<accession>A0A1E5CMU7</accession>
<comment type="cofactor">
    <cofactor evidence="1">
        <name>Mg(2+)</name>
        <dbReference type="ChEBI" id="CHEBI:18420"/>
    </cofactor>
</comment>